<dbReference type="Proteomes" id="UP001419910">
    <property type="component" value="Unassembled WGS sequence"/>
</dbReference>
<organism evidence="1 2">
    <name type="scientific">Sphingomonas oligophenolica</name>
    <dbReference type="NCBI Taxonomy" id="301154"/>
    <lineage>
        <taxon>Bacteria</taxon>
        <taxon>Pseudomonadati</taxon>
        <taxon>Pseudomonadota</taxon>
        <taxon>Alphaproteobacteria</taxon>
        <taxon>Sphingomonadales</taxon>
        <taxon>Sphingomonadaceae</taxon>
        <taxon>Sphingomonas</taxon>
    </lineage>
</organism>
<evidence type="ECO:0000313" key="1">
    <source>
        <dbReference type="EMBL" id="MEN2789866.1"/>
    </source>
</evidence>
<sequence>MNGIMALSEASLDEFIDIYERAEGERLPREEAREIANNLVNLYRLIMRPPPNEQAQTALEAS</sequence>
<accession>A0ABU9Y230</accession>
<gene>
    <name evidence="1" type="ORF">ABC974_09530</name>
</gene>
<name>A0ABU9Y230_9SPHN</name>
<proteinExistence type="predicted"/>
<keyword evidence="2" id="KW-1185">Reference proteome</keyword>
<protein>
    <submittedName>
        <fullName evidence="1">Uncharacterized protein</fullName>
    </submittedName>
</protein>
<comment type="caution">
    <text evidence="1">The sequence shown here is derived from an EMBL/GenBank/DDBJ whole genome shotgun (WGS) entry which is preliminary data.</text>
</comment>
<dbReference type="RefSeq" id="WP_343891345.1">
    <property type="nucleotide sequence ID" value="NZ_BAAAEH010000040.1"/>
</dbReference>
<reference evidence="1 2" key="1">
    <citation type="submission" date="2024-05" db="EMBL/GenBank/DDBJ databases">
        <authorList>
            <person name="Liu Q."/>
            <person name="Xin Y.-H."/>
        </authorList>
    </citation>
    <scope>NUCLEOTIDE SEQUENCE [LARGE SCALE GENOMIC DNA]</scope>
    <source>
        <strain evidence="1 2">CGMCC 1.10181</strain>
    </source>
</reference>
<dbReference type="EMBL" id="JBDIME010000006">
    <property type="protein sequence ID" value="MEN2789866.1"/>
    <property type="molecule type" value="Genomic_DNA"/>
</dbReference>
<evidence type="ECO:0000313" key="2">
    <source>
        <dbReference type="Proteomes" id="UP001419910"/>
    </source>
</evidence>